<dbReference type="InterPro" id="IPR003439">
    <property type="entry name" value="ABC_transporter-like_ATP-bd"/>
</dbReference>
<sequence>MTVIEFHNVKKSFRSHNVLNDLNFKIENGALTGIIGRNGVGKSTLMKMIAGFIKESSGKVQVFGEHPFNSLKVSANSIFIDDAMNFPDAMTLQDILHECGRFYPDWDAELATRLLNYFGFHPQARHRFLSKGKRSTFNALIGISSHCALTIFDEPTTGMDAAVRKDFYRALLKDYLAHPRTILLSSHHVEEIEHLLENILLVHDGGIRFHGSITELQEMFLSLSGSSDKLAAHTNGKLVVDRFTAGPYHEWMVKNSFSDEEIKDMKSAGIRITAVAANDAYIALTGQAKGGIDDVFK</sequence>
<evidence type="ECO:0000313" key="6">
    <source>
        <dbReference type="Proteomes" id="UP001596109"/>
    </source>
</evidence>
<evidence type="ECO:0000313" key="5">
    <source>
        <dbReference type="EMBL" id="MFC5589285.1"/>
    </source>
</evidence>
<dbReference type="InterPro" id="IPR051782">
    <property type="entry name" value="ABC_Transporter_VariousFunc"/>
</dbReference>
<keyword evidence="3 5" id="KW-0067">ATP-binding</keyword>
<dbReference type="CDD" id="cd03230">
    <property type="entry name" value="ABC_DR_subfamily_A"/>
    <property type="match status" value="1"/>
</dbReference>
<dbReference type="PANTHER" id="PTHR42939">
    <property type="entry name" value="ABC TRANSPORTER ATP-BINDING PROTEIN ALBC-RELATED"/>
    <property type="match status" value="1"/>
</dbReference>
<proteinExistence type="predicted"/>
<dbReference type="GO" id="GO:0005524">
    <property type="term" value="F:ATP binding"/>
    <property type="evidence" value="ECO:0007669"/>
    <property type="project" value="UniProtKB-KW"/>
</dbReference>
<organism evidence="5 6">
    <name type="scientific">Sporosarcina soli</name>
    <dbReference type="NCBI Taxonomy" id="334736"/>
    <lineage>
        <taxon>Bacteria</taxon>
        <taxon>Bacillati</taxon>
        <taxon>Bacillota</taxon>
        <taxon>Bacilli</taxon>
        <taxon>Bacillales</taxon>
        <taxon>Caryophanaceae</taxon>
        <taxon>Sporosarcina</taxon>
    </lineage>
</organism>
<dbReference type="InterPro" id="IPR027417">
    <property type="entry name" value="P-loop_NTPase"/>
</dbReference>
<comment type="caution">
    <text evidence="5">The sequence shown here is derived from an EMBL/GenBank/DDBJ whole genome shotgun (WGS) entry which is preliminary data.</text>
</comment>
<dbReference type="EMBL" id="JBHSNO010000005">
    <property type="protein sequence ID" value="MFC5589285.1"/>
    <property type="molecule type" value="Genomic_DNA"/>
</dbReference>
<protein>
    <submittedName>
        <fullName evidence="5">ATP-binding cassette domain-containing protein</fullName>
    </submittedName>
</protein>
<evidence type="ECO:0000259" key="4">
    <source>
        <dbReference type="PROSITE" id="PS50893"/>
    </source>
</evidence>
<dbReference type="PANTHER" id="PTHR42939:SF1">
    <property type="entry name" value="ABC TRANSPORTER ATP-BINDING PROTEIN ALBC-RELATED"/>
    <property type="match status" value="1"/>
</dbReference>
<dbReference type="Gene3D" id="3.40.50.300">
    <property type="entry name" value="P-loop containing nucleotide triphosphate hydrolases"/>
    <property type="match status" value="1"/>
</dbReference>
<feature type="domain" description="ABC transporter" evidence="4">
    <location>
        <begin position="4"/>
        <end position="229"/>
    </location>
</feature>
<evidence type="ECO:0000256" key="2">
    <source>
        <dbReference type="ARBA" id="ARBA00022741"/>
    </source>
</evidence>
<name>A0ABW0TIR4_9BACL</name>
<dbReference type="PROSITE" id="PS50893">
    <property type="entry name" value="ABC_TRANSPORTER_2"/>
    <property type="match status" value="1"/>
</dbReference>
<dbReference type="SMART" id="SM00382">
    <property type="entry name" value="AAA"/>
    <property type="match status" value="1"/>
</dbReference>
<reference evidence="6" key="1">
    <citation type="journal article" date="2019" name="Int. J. Syst. Evol. Microbiol.">
        <title>The Global Catalogue of Microorganisms (GCM) 10K type strain sequencing project: providing services to taxonomists for standard genome sequencing and annotation.</title>
        <authorList>
            <consortium name="The Broad Institute Genomics Platform"/>
            <consortium name="The Broad Institute Genome Sequencing Center for Infectious Disease"/>
            <person name="Wu L."/>
            <person name="Ma J."/>
        </authorList>
    </citation>
    <scope>NUCLEOTIDE SEQUENCE [LARGE SCALE GENOMIC DNA]</scope>
    <source>
        <strain evidence="6">CGMCC 4.1434</strain>
    </source>
</reference>
<keyword evidence="2" id="KW-0547">Nucleotide-binding</keyword>
<accession>A0ABW0TIR4</accession>
<dbReference type="InterPro" id="IPR003593">
    <property type="entry name" value="AAA+_ATPase"/>
</dbReference>
<evidence type="ECO:0000256" key="1">
    <source>
        <dbReference type="ARBA" id="ARBA00022448"/>
    </source>
</evidence>
<evidence type="ECO:0000256" key="3">
    <source>
        <dbReference type="ARBA" id="ARBA00022840"/>
    </source>
</evidence>
<keyword evidence="1" id="KW-0813">Transport</keyword>
<dbReference type="Proteomes" id="UP001596109">
    <property type="component" value="Unassembled WGS sequence"/>
</dbReference>
<dbReference type="SUPFAM" id="SSF52540">
    <property type="entry name" value="P-loop containing nucleoside triphosphate hydrolases"/>
    <property type="match status" value="1"/>
</dbReference>
<dbReference type="Pfam" id="PF00005">
    <property type="entry name" value="ABC_tran"/>
    <property type="match status" value="1"/>
</dbReference>
<dbReference type="RefSeq" id="WP_381433708.1">
    <property type="nucleotide sequence ID" value="NZ_JBHSNO010000005.1"/>
</dbReference>
<gene>
    <name evidence="5" type="ORF">ACFPRA_10325</name>
</gene>
<keyword evidence="6" id="KW-1185">Reference proteome</keyword>